<gene>
    <name evidence="2" type="ORF">C7999DRAFT_13541</name>
</gene>
<name>A0AAN7CUD8_9PEZI</name>
<evidence type="ECO:0008006" key="4">
    <source>
        <dbReference type="Google" id="ProtNLM"/>
    </source>
</evidence>
<evidence type="ECO:0000313" key="2">
    <source>
        <dbReference type="EMBL" id="KAK4248548.1"/>
    </source>
</evidence>
<keyword evidence="3" id="KW-1185">Reference proteome</keyword>
<comment type="caution">
    <text evidence="2">The sequence shown here is derived from an EMBL/GenBank/DDBJ whole genome shotgun (WGS) entry which is preliminary data.</text>
</comment>
<evidence type="ECO:0000256" key="1">
    <source>
        <dbReference type="SAM" id="MobiDB-lite"/>
    </source>
</evidence>
<sequence>MSIDLNEFVRHLTANHSRNKELDPYLRVAICALVAAGRSVRSLATLFGVSRHAIHHAVELWESHGTFESRPRSGRPQAPTRREKRHLARRVTRSRHLTTKALIRARSKRKGQTSNAQNASERSEGALAAAEALNSGVSQTQPAIN</sequence>
<accession>A0AAN7CUD8</accession>
<dbReference type="AlphaFoldDB" id="A0AAN7CUD8"/>
<dbReference type="SUPFAM" id="SSF46689">
    <property type="entry name" value="Homeodomain-like"/>
    <property type="match status" value="1"/>
</dbReference>
<dbReference type="EMBL" id="MU857636">
    <property type="protein sequence ID" value="KAK4248548.1"/>
    <property type="molecule type" value="Genomic_DNA"/>
</dbReference>
<organism evidence="2 3">
    <name type="scientific">Corynascus novoguineensis</name>
    <dbReference type="NCBI Taxonomy" id="1126955"/>
    <lineage>
        <taxon>Eukaryota</taxon>
        <taxon>Fungi</taxon>
        <taxon>Dikarya</taxon>
        <taxon>Ascomycota</taxon>
        <taxon>Pezizomycotina</taxon>
        <taxon>Sordariomycetes</taxon>
        <taxon>Sordariomycetidae</taxon>
        <taxon>Sordariales</taxon>
        <taxon>Chaetomiaceae</taxon>
        <taxon>Corynascus</taxon>
    </lineage>
</organism>
<protein>
    <recommendedName>
        <fullName evidence="4">Transposase</fullName>
    </recommendedName>
</protein>
<proteinExistence type="predicted"/>
<dbReference type="Proteomes" id="UP001303647">
    <property type="component" value="Unassembled WGS sequence"/>
</dbReference>
<feature type="compositionally biased region" description="Polar residues" evidence="1">
    <location>
        <begin position="135"/>
        <end position="145"/>
    </location>
</feature>
<reference evidence="2" key="2">
    <citation type="submission" date="2023-05" db="EMBL/GenBank/DDBJ databases">
        <authorList>
            <consortium name="Lawrence Berkeley National Laboratory"/>
            <person name="Steindorff A."/>
            <person name="Hensen N."/>
            <person name="Bonometti L."/>
            <person name="Westerberg I."/>
            <person name="Brannstrom I.O."/>
            <person name="Guillou S."/>
            <person name="Cros-Aarteil S."/>
            <person name="Calhoun S."/>
            <person name="Haridas S."/>
            <person name="Kuo A."/>
            <person name="Mondo S."/>
            <person name="Pangilinan J."/>
            <person name="Riley R."/>
            <person name="Labutti K."/>
            <person name="Andreopoulos B."/>
            <person name="Lipzen A."/>
            <person name="Chen C."/>
            <person name="Yanf M."/>
            <person name="Daum C."/>
            <person name="Ng V."/>
            <person name="Clum A."/>
            <person name="Ohm R."/>
            <person name="Martin F."/>
            <person name="Silar P."/>
            <person name="Natvig D."/>
            <person name="Lalanne C."/>
            <person name="Gautier V."/>
            <person name="Ament-Velasquez S.L."/>
            <person name="Kruys A."/>
            <person name="Hutchinson M.I."/>
            <person name="Powell A.J."/>
            <person name="Barry K."/>
            <person name="Miller A.N."/>
            <person name="Grigoriev I.V."/>
            <person name="Debuchy R."/>
            <person name="Gladieux P."/>
            <person name="Thoren M.H."/>
            <person name="Johannesson H."/>
        </authorList>
    </citation>
    <scope>NUCLEOTIDE SEQUENCE</scope>
    <source>
        <strain evidence="2">CBS 359.72</strain>
    </source>
</reference>
<feature type="region of interest" description="Disordered" evidence="1">
    <location>
        <begin position="64"/>
        <end position="145"/>
    </location>
</feature>
<feature type="compositionally biased region" description="Basic residues" evidence="1">
    <location>
        <begin position="82"/>
        <end position="111"/>
    </location>
</feature>
<evidence type="ECO:0000313" key="3">
    <source>
        <dbReference type="Proteomes" id="UP001303647"/>
    </source>
</evidence>
<dbReference type="InterPro" id="IPR009057">
    <property type="entry name" value="Homeodomain-like_sf"/>
</dbReference>
<reference evidence="2" key="1">
    <citation type="journal article" date="2023" name="Mol. Phylogenet. Evol.">
        <title>Genome-scale phylogeny and comparative genomics of the fungal order Sordariales.</title>
        <authorList>
            <person name="Hensen N."/>
            <person name="Bonometti L."/>
            <person name="Westerberg I."/>
            <person name="Brannstrom I.O."/>
            <person name="Guillou S."/>
            <person name="Cros-Aarteil S."/>
            <person name="Calhoun S."/>
            <person name="Haridas S."/>
            <person name="Kuo A."/>
            <person name="Mondo S."/>
            <person name="Pangilinan J."/>
            <person name="Riley R."/>
            <person name="LaButti K."/>
            <person name="Andreopoulos B."/>
            <person name="Lipzen A."/>
            <person name="Chen C."/>
            <person name="Yan M."/>
            <person name="Daum C."/>
            <person name="Ng V."/>
            <person name="Clum A."/>
            <person name="Steindorff A."/>
            <person name="Ohm R.A."/>
            <person name="Martin F."/>
            <person name="Silar P."/>
            <person name="Natvig D.O."/>
            <person name="Lalanne C."/>
            <person name="Gautier V."/>
            <person name="Ament-Velasquez S.L."/>
            <person name="Kruys A."/>
            <person name="Hutchinson M.I."/>
            <person name="Powell A.J."/>
            <person name="Barry K."/>
            <person name="Miller A.N."/>
            <person name="Grigoriev I.V."/>
            <person name="Debuchy R."/>
            <person name="Gladieux P."/>
            <person name="Hiltunen Thoren M."/>
            <person name="Johannesson H."/>
        </authorList>
    </citation>
    <scope>NUCLEOTIDE SEQUENCE</scope>
    <source>
        <strain evidence="2">CBS 359.72</strain>
    </source>
</reference>